<gene>
    <name evidence="3" type="ORF">MEUPH1_LOCUS48</name>
</gene>
<dbReference type="AlphaFoldDB" id="A0AAV0VHF7"/>
<feature type="signal peptide" evidence="2">
    <location>
        <begin position="1"/>
        <end position="27"/>
    </location>
</feature>
<evidence type="ECO:0000256" key="1">
    <source>
        <dbReference type="SAM" id="MobiDB-lite"/>
    </source>
</evidence>
<dbReference type="EMBL" id="CARXXK010000001">
    <property type="protein sequence ID" value="CAI6342682.1"/>
    <property type="molecule type" value="Genomic_DNA"/>
</dbReference>
<keyword evidence="2" id="KW-0732">Signal</keyword>
<evidence type="ECO:0000313" key="3">
    <source>
        <dbReference type="EMBL" id="CAI6342682.1"/>
    </source>
</evidence>
<keyword evidence="4" id="KW-1185">Reference proteome</keyword>
<feature type="region of interest" description="Disordered" evidence="1">
    <location>
        <begin position="104"/>
        <end position="128"/>
    </location>
</feature>
<accession>A0AAV0VHF7</accession>
<evidence type="ECO:0000256" key="2">
    <source>
        <dbReference type="SAM" id="SignalP"/>
    </source>
</evidence>
<name>A0AAV0VHF7_9HEMI</name>
<sequence length="128" mass="12527">MTMNAMTTALLLAAACSLLIDVPAASGYRAVRTSGPLPVTVHVRAGGVVAGGPVANRTSGVVFPASVASSPTTTTTTTTTSTSTGAIASAANAAAAAAAGFTSFSTSSSASNHTGARNQTRSERLRAR</sequence>
<reference evidence="3 4" key="1">
    <citation type="submission" date="2023-01" db="EMBL/GenBank/DDBJ databases">
        <authorList>
            <person name="Whitehead M."/>
        </authorList>
    </citation>
    <scope>NUCLEOTIDE SEQUENCE [LARGE SCALE GENOMIC DNA]</scope>
</reference>
<evidence type="ECO:0000313" key="4">
    <source>
        <dbReference type="Proteomes" id="UP001160148"/>
    </source>
</evidence>
<comment type="caution">
    <text evidence="3">The sequence shown here is derived from an EMBL/GenBank/DDBJ whole genome shotgun (WGS) entry which is preliminary data.</text>
</comment>
<feature type="chain" id="PRO_5043527450" evidence="2">
    <location>
        <begin position="28"/>
        <end position="128"/>
    </location>
</feature>
<dbReference type="Proteomes" id="UP001160148">
    <property type="component" value="Unassembled WGS sequence"/>
</dbReference>
<feature type="compositionally biased region" description="Low complexity" evidence="1">
    <location>
        <begin position="104"/>
        <end position="116"/>
    </location>
</feature>
<protein>
    <submittedName>
        <fullName evidence="3">Uncharacterized protein</fullName>
    </submittedName>
</protein>
<organism evidence="3 4">
    <name type="scientific">Macrosiphum euphorbiae</name>
    <name type="common">potato aphid</name>
    <dbReference type="NCBI Taxonomy" id="13131"/>
    <lineage>
        <taxon>Eukaryota</taxon>
        <taxon>Metazoa</taxon>
        <taxon>Ecdysozoa</taxon>
        <taxon>Arthropoda</taxon>
        <taxon>Hexapoda</taxon>
        <taxon>Insecta</taxon>
        <taxon>Pterygota</taxon>
        <taxon>Neoptera</taxon>
        <taxon>Paraneoptera</taxon>
        <taxon>Hemiptera</taxon>
        <taxon>Sternorrhyncha</taxon>
        <taxon>Aphidomorpha</taxon>
        <taxon>Aphidoidea</taxon>
        <taxon>Aphididae</taxon>
        <taxon>Macrosiphini</taxon>
        <taxon>Macrosiphum</taxon>
    </lineage>
</organism>
<proteinExistence type="predicted"/>